<organism evidence="1 2">
    <name type="scientific">Pseudarthrobacter chlorophenolicus (strain ATCC 700700 / DSM 12829 / CIP 107037 / JCM 12360 / KCTC 9906 / NCIMB 13794 / A6)</name>
    <name type="common">Arthrobacter chlorophenolicus</name>
    <dbReference type="NCBI Taxonomy" id="452863"/>
    <lineage>
        <taxon>Bacteria</taxon>
        <taxon>Bacillati</taxon>
        <taxon>Actinomycetota</taxon>
        <taxon>Actinomycetes</taxon>
        <taxon>Micrococcales</taxon>
        <taxon>Micrococcaceae</taxon>
        <taxon>Pseudarthrobacter</taxon>
    </lineage>
</organism>
<reference evidence="1" key="1">
    <citation type="submission" date="2009-01" db="EMBL/GenBank/DDBJ databases">
        <title>Complete sequence of plasmid1 of Arthrobacter chlorophenolicus A6.</title>
        <authorList>
            <consortium name="US DOE Joint Genome Institute"/>
            <person name="Lucas S."/>
            <person name="Copeland A."/>
            <person name="Lapidus A."/>
            <person name="Glavina del Rio T."/>
            <person name="Tice H."/>
            <person name="Bruce D."/>
            <person name="Goodwin L."/>
            <person name="Pitluck S."/>
            <person name="Goltsman E."/>
            <person name="Clum A."/>
            <person name="Larimer F."/>
            <person name="Land M."/>
            <person name="Hauser L."/>
            <person name="Kyrpides N."/>
            <person name="Mikhailova N."/>
            <person name="Jansson J."/>
            <person name="Richardson P."/>
        </authorList>
    </citation>
    <scope>NUCLEOTIDE SEQUENCE [LARGE SCALE GENOMIC DNA]</scope>
    <source>
        <strain evidence="1">A6</strain>
        <plasmid evidence="1">pACHL01</plasmid>
    </source>
</reference>
<dbReference type="EMBL" id="CP001342">
    <property type="protein sequence ID" value="ACL42003.1"/>
    <property type="molecule type" value="Genomic_DNA"/>
</dbReference>
<dbReference type="RefSeq" id="WP_012623020.1">
    <property type="nucleotide sequence ID" value="NC_011879.1"/>
</dbReference>
<proteinExistence type="predicted"/>
<keyword evidence="2" id="KW-1185">Reference proteome</keyword>
<dbReference type="AlphaFoldDB" id="B8HHV6"/>
<evidence type="ECO:0000313" key="2">
    <source>
        <dbReference type="Proteomes" id="UP000002505"/>
    </source>
</evidence>
<geneLocation type="plasmid" evidence="1 2">
    <name>pACHL01</name>
</geneLocation>
<dbReference type="KEGG" id="ach:Achl_4052"/>
<sequence>MSDVTKNVENRARVQAGVRTGGQFAAEMHSEPTGITLTVGPSPLDKTAVGVVGALVRARSAIEMGTWQRRQDKGRYGYEHEAPDPVPEVLVELDRRAKAFETLPRDEQDAVLDQLEMTGTRYLLEPGQQLGNEKVRVADDLDTSGNTGLALVAQKVVADAGIPGTVTLTEIGDRTSFTVEEGDIRHTISIGANSLSLSATPGDEEDYRRGDWFDRAHTSSTGGYVFEPARAEDLRRQYESHCEYAAMMDVVADSSFQDAESYLGELDRSARTAELRADGAEYLLDVSGEEPTLKTDDGKPLHPSMVRGFLNHMATQTGHPDGDTLASDLREVFRETDRRLIT</sequence>
<dbReference type="HOGENOM" id="CLU_810498_0_0_11"/>
<keyword evidence="1" id="KW-0614">Plasmid</keyword>
<dbReference type="Proteomes" id="UP000002505">
    <property type="component" value="Plasmid pACHL01"/>
</dbReference>
<accession>B8HHV6</accession>
<protein>
    <submittedName>
        <fullName evidence="1">Uncharacterized protein</fullName>
    </submittedName>
</protein>
<gene>
    <name evidence="1" type="ordered locus">Achl_4052</name>
</gene>
<name>B8HHV6_PSECP</name>
<evidence type="ECO:0000313" key="1">
    <source>
        <dbReference type="EMBL" id="ACL42003.1"/>
    </source>
</evidence>